<name>A0A1F2WG91_9ACTN</name>
<dbReference type="InterPro" id="IPR048354">
    <property type="entry name" value="TOD1_MUCI70_glycTrfase_dom"/>
</dbReference>
<dbReference type="EMBL" id="MELK01000051">
    <property type="protein sequence ID" value="OFW55841.1"/>
    <property type="molecule type" value="Genomic_DNA"/>
</dbReference>
<accession>A0A1F2WG91</accession>
<dbReference type="Pfam" id="PF04765">
    <property type="entry name" value="TOD1_MUCI70"/>
    <property type="match status" value="1"/>
</dbReference>
<evidence type="ECO:0000313" key="3">
    <source>
        <dbReference type="Proteomes" id="UP000177876"/>
    </source>
</evidence>
<dbReference type="STRING" id="1797197.A2Y75_05350"/>
<protein>
    <recommendedName>
        <fullName evidence="1">TOD1/MUCI70 glycosyltransferase-like domain-containing protein</fullName>
    </recommendedName>
</protein>
<gene>
    <name evidence="2" type="ORF">A2Y75_05350</name>
</gene>
<organism evidence="2 3">
    <name type="scientific">Candidatus Solincola sediminis</name>
    <dbReference type="NCBI Taxonomy" id="1797199"/>
    <lineage>
        <taxon>Bacteria</taxon>
        <taxon>Bacillati</taxon>
        <taxon>Actinomycetota</taxon>
        <taxon>Candidatus Geothermincolia</taxon>
        <taxon>Candidatus Geothermincolales</taxon>
        <taxon>Candidatus Geothermincolaceae</taxon>
        <taxon>Candidatus Solincola</taxon>
    </lineage>
</organism>
<proteinExistence type="predicted"/>
<sequence>MSKIALYSAIFGRYDVPKQVPPDLDCRAIMFVDENDKQIAEVARYHGWSVVQTTRFSHMTPMMRHKFWKLHPWMALPDYDASIWVDGSMTIIDDDFVAKCVTALGNDDWCMVPHPTRDCIYDEAVFSASLAWKYDANTVLQQADYYRSLGHPAHWGLIATGANVRRHSEAVKTWSRHWWYENITRSHQDQLSLPVLLRLAGKELRWNTNMPWFEWWHLHEHDGDRA</sequence>
<evidence type="ECO:0000259" key="1">
    <source>
        <dbReference type="Pfam" id="PF04765"/>
    </source>
</evidence>
<dbReference type="AlphaFoldDB" id="A0A1F2WG91"/>
<dbReference type="Proteomes" id="UP000177876">
    <property type="component" value="Unassembled WGS sequence"/>
</dbReference>
<feature type="domain" description="TOD1/MUCI70 glycosyltransferase-like" evidence="1">
    <location>
        <begin position="3"/>
        <end position="210"/>
    </location>
</feature>
<comment type="caution">
    <text evidence="2">The sequence shown here is derived from an EMBL/GenBank/DDBJ whole genome shotgun (WGS) entry which is preliminary data.</text>
</comment>
<evidence type="ECO:0000313" key="2">
    <source>
        <dbReference type="EMBL" id="OFW55841.1"/>
    </source>
</evidence>
<reference evidence="2 3" key="1">
    <citation type="journal article" date="2016" name="Nat. Commun.">
        <title>Thousands of microbial genomes shed light on interconnected biogeochemical processes in an aquifer system.</title>
        <authorList>
            <person name="Anantharaman K."/>
            <person name="Brown C.T."/>
            <person name="Hug L.A."/>
            <person name="Sharon I."/>
            <person name="Castelle C.J."/>
            <person name="Probst A.J."/>
            <person name="Thomas B.C."/>
            <person name="Singh A."/>
            <person name="Wilkins M.J."/>
            <person name="Karaoz U."/>
            <person name="Brodie E.L."/>
            <person name="Williams K.H."/>
            <person name="Hubbard S.S."/>
            <person name="Banfield J.F."/>
        </authorList>
    </citation>
    <scope>NUCLEOTIDE SEQUENCE [LARGE SCALE GENOMIC DNA]</scope>
</reference>